<dbReference type="PANTHER" id="PTHR34072">
    <property type="entry name" value="ENZYMATIC POLYPROTEIN-RELATED"/>
    <property type="match status" value="1"/>
</dbReference>
<dbReference type="AlphaFoldDB" id="A0AAF0U3I9"/>
<dbReference type="EMBL" id="CP133618">
    <property type="protein sequence ID" value="WMV38633.1"/>
    <property type="molecule type" value="Genomic_DNA"/>
</dbReference>
<dbReference type="InterPro" id="IPR041577">
    <property type="entry name" value="RT_RNaseH_2"/>
</dbReference>
<accession>A0AAF0U3I9</accession>
<protein>
    <recommendedName>
        <fullName evidence="1">Reverse transcriptase/retrotransposon-derived protein RNase H-like domain-containing protein</fullName>
    </recommendedName>
</protein>
<dbReference type="Pfam" id="PF17919">
    <property type="entry name" value="RT_RNaseH_2"/>
    <property type="match status" value="1"/>
</dbReference>
<name>A0AAF0U3I9_SOLVR</name>
<reference evidence="2" key="1">
    <citation type="submission" date="2023-08" db="EMBL/GenBank/DDBJ databases">
        <title>A de novo genome assembly of Solanum verrucosum Schlechtendal, a Mexican diploid species geographically isolated from the other diploid A-genome species in potato relatives.</title>
        <authorList>
            <person name="Hosaka K."/>
        </authorList>
    </citation>
    <scope>NUCLEOTIDE SEQUENCE</scope>
    <source>
        <tissue evidence="2">Young leaves</tissue>
    </source>
</reference>
<evidence type="ECO:0000259" key="1">
    <source>
        <dbReference type="Pfam" id="PF17919"/>
    </source>
</evidence>
<feature type="non-terminal residue" evidence="2">
    <location>
        <position position="1"/>
    </location>
</feature>
<dbReference type="InterPro" id="IPR043502">
    <property type="entry name" value="DNA/RNA_pol_sf"/>
</dbReference>
<organism evidence="2 3">
    <name type="scientific">Solanum verrucosum</name>
    <dbReference type="NCBI Taxonomy" id="315347"/>
    <lineage>
        <taxon>Eukaryota</taxon>
        <taxon>Viridiplantae</taxon>
        <taxon>Streptophyta</taxon>
        <taxon>Embryophyta</taxon>
        <taxon>Tracheophyta</taxon>
        <taxon>Spermatophyta</taxon>
        <taxon>Magnoliopsida</taxon>
        <taxon>eudicotyledons</taxon>
        <taxon>Gunneridae</taxon>
        <taxon>Pentapetalae</taxon>
        <taxon>asterids</taxon>
        <taxon>lamiids</taxon>
        <taxon>Solanales</taxon>
        <taxon>Solanaceae</taxon>
        <taxon>Solanoideae</taxon>
        <taxon>Solaneae</taxon>
        <taxon>Solanum</taxon>
    </lineage>
</organism>
<dbReference type="SUPFAM" id="SSF56672">
    <property type="entry name" value="DNA/RNA polymerases"/>
    <property type="match status" value="1"/>
</dbReference>
<evidence type="ECO:0000313" key="3">
    <source>
        <dbReference type="Proteomes" id="UP001234989"/>
    </source>
</evidence>
<sequence>YSKSKEDHASHLKIVFHTLTNCELFSKTSLTTAPMLTLQKVIDSFVVYCDASKVDIGLVLMDNGNVISYASRQLKTHKKSYPTHNLELAVIVFALKIWCHYICGVHVDLSLIRRVFSIFSSKVN</sequence>
<gene>
    <name evidence="2" type="ORF">MTR67_032018</name>
</gene>
<keyword evidence="3" id="KW-1185">Reference proteome</keyword>
<dbReference type="PANTHER" id="PTHR34072:SF52">
    <property type="entry name" value="RIBONUCLEASE H"/>
    <property type="match status" value="1"/>
</dbReference>
<feature type="domain" description="Reverse transcriptase/retrotransposon-derived protein RNase H-like" evidence="1">
    <location>
        <begin position="27"/>
        <end position="107"/>
    </location>
</feature>
<evidence type="ECO:0000313" key="2">
    <source>
        <dbReference type="EMBL" id="WMV38633.1"/>
    </source>
</evidence>
<proteinExistence type="predicted"/>
<dbReference type="Proteomes" id="UP001234989">
    <property type="component" value="Chromosome 7"/>
</dbReference>